<evidence type="ECO:0000256" key="4">
    <source>
        <dbReference type="ARBA" id="ARBA00023002"/>
    </source>
</evidence>
<keyword evidence="5 8" id="KW-0520">NAD</keyword>
<evidence type="ECO:0000259" key="11">
    <source>
        <dbReference type="Pfam" id="PF02866"/>
    </source>
</evidence>
<evidence type="ECO:0000256" key="6">
    <source>
        <dbReference type="ARBA" id="ARBA00048313"/>
    </source>
</evidence>
<dbReference type="Proteomes" id="UP001153321">
    <property type="component" value="Chromosome 10"/>
</dbReference>
<dbReference type="GO" id="GO:0019752">
    <property type="term" value="P:carboxylic acid metabolic process"/>
    <property type="evidence" value="ECO:0007669"/>
    <property type="project" value="InterPro"/>
</dbReference>
<dbReference type="GO" id="GO:0030060">
    <property type="term" value="F:L-malate dehydrogenase (NAD+) activity"/>
    <property type="evidence" value="ECO:0007669"/>
    <property type="project" value="UniProtKB-EC"/>
</dbReference>
<dbReference type="InterPro" id="IPR001236">
    <property type="entry name" value="Lactate/malate_DH_N"/>
</dbReference>
<comment type="catalytic activity">
    <reaction evidence="6">
        <text>(S)-malate + NAD(+) = oxaloacetate + NADH + H(+)</text>
        <dbReference type="Rhea" id="RHEA:21432"/>
        <dbReference type="ChEBI" id="CHEBI:15378"/>
        <dbReference type="ChEBI" id="CHEBI:15589"/>
        <dbReference type="ChEBI" id="CHEBI:16452"/>
        <dbReference type="ChEBI" id="CHEBI:57540"/>
        <dbReference type="ChEBI" id="CHEBI:57945"/>
        <dbReference type="EC" id="1.1.1.37"/>
    </reaction>
</comment>
<keyword evidence="3" id="KW-0816">Tricarboxylic acid cycle</keyword>
<dbReference type="PANTHER" id="PTHR11540">
    <property type="entry name" value="MALATE AND LACTATE DEHYDROGENASE"/>
    <property type="match status" value="1"/>
</dbReference>
<feature type="binding site" evidence="8">
    <location>
        <begin position="28"/>
        <end position="34"/>
    </location>
    <ligand>
        <name>NAD(+)</name>
        <dbReference type="ChEBI" id="CHEBI:57540"/>
    </ligand>
</feature>
<dbReference type="Pfam" id="PF02866">
    <property type="entry name" value="Ldh_1_C"/>
    <property type="match status" value="1"/>
</dbReference>
<gene>
    <name evidence="12" type="ORF">SPLIT_LOCUS649</name>
</gene>
<dbReference type="InterPro" id="IPR022383">
    <property type="entry name" value="Lactate/malate_DH_C"/>
</dbReference>
<sequence>MKMNKLLTKNIFQLFTTSKRHYQVTVAGGASDVGQTLCLLLRSEPAITKLVVHDTRAHTPGVVLDLTHIPSEVEVQGYTGDDTLELALKNAHIVIGAGGIIRKPGIPEKLWLSNNTAFIKTLSIQVAKMNPIPFFGIVTEPINCLVPVATEVLRNHGQYDPKKLFGVTGLDALRAQTLFADENNISPRNCIVPVIGGHSPKTLIPLLSQSHPAADIDAQISQDFTIKYRKLDEKIMNAKRGCSPVLSVAYSALLFTRSVLNALDGRRARVHAFIENNDFGTAYFGGLVDINNEGVKDMQRYSSLTPYECQLLEQSVNELRKDVLKGKKVLELA</sequence>
<feature type="binding site" evidence="8">
    <location>
        <position position="54"/>
    </location>
    <ligand>
        <name>NAD(+)</name>
        <dbReference type="ChEBI" id="CHEBI:57540"/>
    </ligand>
</feature>
<accession>A0A9P0HVJ7</accession>
<comment type="similarity">
    <text evidence="9">Belongs to the LDH/MDH superfamily.</text>
</comment>
<feature type="domain" description="Lactate/malate dehydrogenase N-terminal" evidence="10">
    <location>
        <begin position="23"/>
        <end position="166"/>
    </location>
</feature>
<feature type="domain" description="Lactate/malate dehydrogenase C-terminal" evidence="11">
    <location>
        <begin position="168"/>
        <end position="328"/>
    </location>
</feature>
<dbReference type="Gene3D" id="3.40.50.720">
    <property type="entry name" value="NAD(P)-binding Rossmann-like Domain"/>
    <property type="match status" value="1"/>
</dbReference>
<dbReference type="PANTHER" id="PTHR11540:SF16">
    <property type="entry name" value="MALATE DEHYDROGENASE, MITOCHONDRIAL"/>
    <property type="match status" value="1"/>
</dbReference>
<evidence type="ECO:0000313" key="13">
    <source>
        <dbReference type="Proteomes" id="UP001153321"/>
    </source>
</evidence>
<evidence type="ECO:0000259" key="10">
    <source>
        <dbReference type="Pfam" id="PF00056"/>
    </source>
</evidence>
<evidence type="ECO:0000256" key="9">
    <source>
        <dbReference type="RuleBase" id="RU003369"/>
    </source>
</evidence>
<dbReference type="Pfam" id="PF00056">
    <property type="entry name" value="Ldh_1_N"/>
    <property type="match status" value="1"/>
</dbReference>
<evidence type="ECO:0000256" key="7">
    <source>
        <dbReference type="PIRSR" id="PIRSR000102-1"/>
    </source>
</evidence>
<evidence type="ECO:0000256" key="5">
    <source>
        <dbReference type="ARBA" id="ARBA00023027"/>
    </source>
</evidence>
<dbReference type="InterPro" id="IPR001557">
    <property type="entry name" value="L-lactate/malate_DH"/>
</dbReference>
<dbReference type="PIRSF" id="PIRSF000102">
    <property type="entry name" value="Lac_mal_DH"/>
    <property type="match status" value="1"/>
</dbReference>
<name>A0A9P0HVJ7_SPOLI</name>
<organism evidence="12 13">
    <name type="scientific">Spodoptera littoralis</name>
    <name type="common">Egyptian cotton leafworm</name>
    <dbReference type="NCBI Taxonomy" id="7109"/>
    <lineage>
        <taxon>Eukaryota</taxon>
        <taxon>Metazoa</taxon>
        <taxon>Ecdysozoa</taxon>
        <taxon>Arthropoda</taxon>
        <taxon>Hexapoda</taxon>
        <taxon>Insecta</taxon>
        <taxon>Pterygota</taxon>
        <taxon>Neoptera</taxon>
        <taxon>Endopterygota</taxon>
        <taxon>Lepidoptera</taxon>
        <taxon>Glossata</taxon>
        <taxon>Ditrysia</taxon>
        <taxon>Noctuoidea</taxon>
        <taxon>Noctuidae</taxon>
        <taxon>Amphipyrinae</taxon>
        <taxon>Spodoptera</taxon>
    </lineage>
</organism>
<dbReference type="InterPro" id="IPR015955">
    <property type="entry name" value="Lactate_DH/Glyco_Ohase_4_C"/>
</dbReference>
<evidence type="ECO:0000256" key="1">
    <source>
        <dbReference type="ARBA" id="ARBA00012995"/>
    </source>
</evidence>
<dbReference type="Gene3D" id="3.90.110.10">
    <property type="entry name" value="Lactate dehydrogenase/glycoside hydrolase, family 4, C-terminal"/>
    <property type="match status" value="1"/>
</dbReference>
<dbReference type="GO" id="GO:0005737">
    <property type="term" value="C:cytoplasm"/>
    <property type="evidence" value="ECO:0007669"/>
    <property type="project" value="TreeGrafter"/>
</dbReference>
<evidence type="ECO:0000256" key="3">
    <source>
        <dbReference type="ARBA" id="ARBA00022532"/>
    </source>
</evidence>
<dbReference type="SUPFAM" id="SSF51735">
    <property type="entry name" value="NAD(P)-binding Rossmann-fold domains"/>
    <property type="match status" value="1"/>
</dbReference>
<keyword evidence="4 9" id="KW-0560">Oxidoreductase</keyword>
<protein>
    <recommendedName>
        <fullName evidence="2">Malate dehydrogenase, mitochondrial</fullName>
        <ecNumber evidence="1">1.1.1.37</ecNumber>
    </recommendedName>
</protein>
<feature type="active site" description="Proton acceptor" evidence="7">
    <location>
        <position position="198"/>
    </location>
</feature>
<dbReference type="SUPFAM" id="SSF56327">
    <property type="entry name" value="LDH C-terminal domain-like"/>
    <property type="match status" value="1"/>
</dbReference>
<feature type="binding site" evidence="8">
    <location>
        <position position="115"/>
    </location>
    <ligand>
        <name>NAD(+)</name>
        <dbReference type="ChEBI" id="CHEBI:57540"/>
    </ligand>
</feature>
<dbReference type="EMBL" id="LR824541">
    <property type="protein sequence ID" value="CAH1635287.1"/>
    <property type="molecule type" value="Genomic_DNA"/>
</dbReference>
<dbReference type="EC" id="1.1.1.37" evidence="1"/>
<evidence type="ECO:0000256" key="8">
    <source>
        <dbReference type="PIRSR" id="PIRSR000102-3"/>
    </source>
</evidence>
<keyword evidence="13" id="KW-1185">Reference proteome</keyword>
<evidence type="ECO:0000313" key="12">
    <source>
        <dbReference type="EMBL" id="CAH1635287.1"/>
    </source>
</evidence>
<evidence type="ECO:0000256" key="2">
    <source>
        <dbReference type="ARBA" id="ARBA00016075"/>
    </source>
</evidence>
<dbReference type="AlphaFoldDB" id="A0A9P0HVJ7"/>
<dbReference type="GO" id="GO:0006099">
    <property type="term" value="P:tricarboxylic acid cycle"/>
    <property type="evidence" value="ECO:0007669"/>
    <property type="project" value="UniProtKB-KW"/>
</dbReference>
<dbReference type="InterPro" id="IPR036291">
    <property type="entry name" value="NAD(P)-bd_dom_sf"/>
</dbReference>
<reference evidence="12" key="1">
    <citation type="submission" date="2022-02" db="EMBL/GenBank/DDBJ databases">
        <authorList>
            <person name="King R."/>
        </authorList>
    </citation>
    <scope>NUCLEOTIDE SEQUENCE</scope>
</reference>
<proteinExistence type="inferred from homology"/>